<name>A0A2S6H946_9GAMM</name>
<accession>A0A2S6H946</accession>
<proteinExistence type="predicted"/>
<gene>
    <name evidence="1" type="ORF">B0F87_11273</name>
</gene>
<organism evidence="1 2">
    <name type="scientific">Methylobacter tundripaludum</name>
    <dbReference type="NCBI Taxonomy" id="173365"/>
    <lineage>
        <taxon>Bacteria</taxon>
        <taxon>Pseudomonadati</taxon>
        <taxon>Pseudomonadota</taxon>
        <taxon>Gammaproteobacteria</taxon>
        <taxon>Methylococcales</taxon>
        <taxon>Methylococcaceae</taxon>
        <taxon>Methylobacter</taxon>
    </lineage>
</organism>
<protein>
    <submittedName>
        <fullName evidence="1">Putative addiction module component</fullName>
    </submittedName>
</protein>
<dbReference type="AlphaFoldDB" id="A0A2S6H946"/>
<reference evidence="1 2" key="1">
    <citation type="submission" date="2018-02" db="EMBL/GenBank/DDBJ databases">
        <title>Subsurface microbial communities from deep shales in Ohio and West Virginia, USA.</title>
        <authorList>
            <person name="Wrighton K."/>
        </authorList>
    </citation>
    <scope>NUCLEOTIDE SEQUENCE [LARGE SCALE GENOMIC DNA]</scope>
    <source>
        <strain evidence="1 2">OWC-DMM</strain>
    </source>
</reference>
<evidence type="ECO:0000313" key="1">
    <source>
        <dbReference type="EMBL" id="PPK74022.1"/>
    </source>
</evidence>
<dbReference type="Pfam" id="PF09720">
    <property type="entry name" value="Unstab_antitox"/>
    <property type="match status" value="1"/>
</dbReference>
<sequence length="71" mass="8063">MNINQVLENAKHLNINERALVAHCLISSLETRQDEGVEQAWAELAELRYQELVSGKVESVSWDDIKKDVKG</sequence>
<evidence type="ECO:0000313" key="2">
    <source>
        <dbReference type="Proteomes" id="UP000240010"/>
    </source>
</evidence>
<dbReference type="InterPro" id="IPR013406">
    <property type="entry name" value="CHP02574_addiction_mod"/>
</dbReference>
<comment type="caution">
    <text evidence="1">The sequence shown here is derived from an EMBL/GenBank/DDBJ whole genome shotgun (WGS) entry which is preliminary data.</text>
</comment>
<dbReference type="EMBL" id="PTIZ01000012">
    <property type="protein sequence ID" value="PPK74022.1"/>
    <property type="molecule type" value="Genomic_DNA"/>
</dbReference>
<dbReference type="Proteomes" id="UP000240010">
    <property type="component" value="Unassembled WGS sequence"/>
</dbReference>
<dbReference type="RefSeq" id="WP_104430129.1">
    <property type="nucleotide sequence ID" value="NZ_PTIZ01000012.1"/>
</dbReference>